<organism evidence="2 3">
    <name type="scientific">Hydrobacter penzbergensis</name>
    <dbReference type="NCBI Taxonomy" id="1235997"/>
    <lineage>
        <taxon>Bacteria</taxon>
        <taxon>Pseudomonadati</taxon>
        <taxon>Bacteroidota</taxon>
        <taxon>Chitinophagia</taxon>
        <taxon>Chitinophagales</taxon>
        <taxon>Chitinophagaceae</taxon>
        <taxon>Hydrobacter</taxon>
    </lineage>
</organism>
<evidence type="ECO:0000256" key="1">
    <source>
        <dbReference type="SAM" id="Phobius"/>
    </source>
</evidence>
<keyword evidence="1" id="KW-0472">Membrane</keyword>
<feature type="transmembrane region" description="Helical" evidence="1">
    <location>
        <begin position="132"/>
        <end position="160"/>
    </location>
</feature>
<protein>
    <recommendedName>
        <fullName evidence="4">DUF4199 domain-containing protein</fullName>
    </recommendedName>
</protein>
<dbReference type="InterPro" id="IPR025250">
    <property type="entry name" value="DUF4199"/>
</dbReference>
<feature type="transmembrane region" description="Helical" evidence="1">
    <location>
        <begin position="12"/>
        <end position="30"/>
    </location>
</feature>
<evidence type="ECO:0000313" key="3">
    <source>
        <dbReference type="Proteomes" id="UP000198711"/>
    </source>
</evidence>
<keyword evidence="1" id="KW-0812">Transmembrane</keyword>
<gene>
    <name evidence="2" type="ORF">SAMN05444410_11546</name>
</gene>
<dbReference type="AlphaFoldDB" id="A0A8X8IET9"/>
<accession>A0A8X8IET9</accession>
<comment type="caution">
    <text evidence="2">The sequence shown here is derived from an EMBL/GenBank/DDBJ whole genome shotgun (WGS) entry which is preliminary data.</text>
</comment>
<dbReference type="RefSeq" id="WP_092725935.1">
    <property type="nucleotide sequence ID" value="NZ_FNNO01000015.1"/>
</dbReference>
<name>A0A8X8IET9_9BACT</name>
<keyword evidence="3" id="KW-1185">Reference proteome</keyword>
<sequence>MENKITPPWLKGLLISLILIVIGLIIYFAGQAQNKSLGWIQFCIMIAAIIWACTNYAKQMQGNVTFGNVFAHGFKVTAAIAAITAVYVFLAFKFIYPEMIDASIEEARKNMEAKGNMSDDQIKQGLDMMRKFFMPFAIGGMLIMSAILGAIASLIGAAVAKKNPNPTLEQ</sequence>
<dbReference type="Pfam" id="PF13858">
    <property type="entry name" value="DUF4199"/>
    <property type="match status" value="1"/>
</dbReference>
<dbReference type="Proteomes" id="UP000198711">
    <property type="component" value="Unassembled WGS sequence"/>
</dbReference>
<evidence type="ECO:0008006" key="4">
    <source>
        <dbReference type="Google" id="ProtNLM"/>
    </source>
</evidence>
<proteinExistence type="predicted"/>
<evidence type="ECO:0000313" key="2">
    <source>
        <dbReference type="EMBL" id="SDX41089.1"/>
    </source>
</evidence>
<reference evidence="2 3" key="1">
    <citation type="submission" date="2016-10" db="EMBL/GenBank/DDBJ databases">
        <authorList>
            <person name="Varghese N."/>
            <person name="Submissions S."/>
        </authorList>
    </citation>
    <scope>NUCLEOTIDE SEQUENCE [LARGE SCALE GENOMIC DNA]</scope>
    <source>
        <strain evidence="2 3">DSM 25353</strain>
    </source>
</reference>
<dbReference type="EMBL" id="FNNO01000015">
    <property type="protein sequence ID" value="SDX41089.1"/>
    <property type="molecule type" value="Genomic_DNA"/>
</dbReference>
<feature type="transmembrane region" description="Helical" evidence="1">
    <location>
        <begin position="69"/>
        <end position="90"/>
    </location>
</feature>
<keyword evidence="1" id="KW-1133">Transmembrane helix</keyword>
<feature type="transmembrane region" description="Helical" evidence="1">
    <location>
        <begin position="37"/>
        <end position="57"/>
    </location>
</feature>